<dbReference type="RefSeq" id="XP_047759521.1">
    <property type="nucleotide sequence ID" value="XM_047907026.1"/>
</dbReference>
<evidence type="ECO:0000313" key="4">
    <source>
        <dbReference type="Proteomes" id="UP000756132"/>
    </source>
</evidence>
<dbReference type="Proteomes" id="UP000756132">
    <property type="component" value="Chromosome 3"/>
</dbReference>
<dbReference type="OrthoDB" id="412788at2759"/>
<proteinExistence type="inferred from homology"/>
<organism evidence="3 4">
    <name type="scientific">Passalora fulva</name>
    <name type="common">Tomato leaf mold</name>
    <name type="synonym">Cladosporium fulvum</name>
    <dbReference type="NCBI Taxonomy" id="5499"/>
    <lineage>
        <taxon>Eukaryota</taxon>
        <taxon>Fungi</taxon>
        <taxon>Dikarya</taxon>
        <taxon>Ascomycota</taxon>
        <taxon>Pezizomycotina</taxon>
        <taxon>Dothideomycetes</taxon>
        <taxon>Dothideomycetidae</taxon>
        <taxon>Mycosphaerellales</taxon>
        <taxon>Mycosphaerellaceae</taxon>
        <taxon>Fulvia</taxon>
    </lineage>
</organism>
<dbReference type="PANTHER" id="PTHR34598">
    <property type="entry name" value="BLL6449 PROTEIN"/>
    <property type="match status" value="1"/>
</dbReference>
<gene>
    <name evidence="3" type="ORF">CLAFUR5_07878</name>
</gene>
<comment type="similarity">
    <text evidence="2">Belongs to the asaB hydroxylase/desaturase family.</text>
</comment>
<name>A0A9Q8LCV6_PASFU</name>
<dbReference type="InterPro" id="IPR044053">
    <property type="entry name" value="AsaB-like"/>
</dbReference>
<accession>A0A9Q8LCV6</accession>
<dbReference type="KEGG" id="ffu:CLAFUR5_07878"/>
<dbReference type="GeneID" id="71987756"/>
<keyword evidence="4" id="KW-1185">Reference proteome</keyword>
<reference evidence="3" key="1">
    <citation type="submission" date="2021-12" db="EMBL/GenBank/DDBJ databases">
        <authorList>
            <person name="Zaccaron A."/>
            <person name="Stergiopoulos I."/>
        </authorList>
    </citation>
    <scope>NUCLEOTIDE SEQUENCE</scope>
    <source>
        <strain evidence="3">Race5_Kim</strain>
    </source>
</reference>
<evidence type="ECO:0000256" key="2">
    <source>
        <dbReference type="ARBA" id="ARBA00023604"/>
    </source>
</evidence>
<dbReference type="NCBIfam" id="NF041278">
    <property type="entry name" value="CmcJ_NvfI_EfuI"/>
    <property type="match status" value="1"/>
</dbReference>
<evidence type="ECO:0000313" key="3">
    <source>
        <dbReference type="EMBL" id="UJO15155.1"/>
    </source>
</evidence>
<sequence>MLKELTGASHVYVFSHVVRKDSHREALDMPKELRDDEPIPLATPAMFAHIDYSIYIGSRTVLCTVCDARTVPDSDLREITLKIPTQLPANYYTLRTGIPNSPYGPEKDDLTREKPNQKLWQVAANPGHKWYWPSGMKQDEVLLIKCFDSRTDVARRAPHCAIQTPMDQGPPGESIEVRCLVVWEDQVPNDERAML</sequence>
<protein>
    <submittedName>
        <fullName evidence="3">Hydroxylase/desaturase CTB9</fullName>
    </submittedName>
</protein>
<dbReference type="EMBL" id="CP090165">
    <property type="protein sequence ID" value="UJO15155.1"/>
    <property type="molecule type" value="Genomic_DNA"/>
</dbReference>
<reference evidence="3" key="2">
    <citation type="journal article" date="2022" name="Microb. Genom.">
        <title>A chromosome-scale genome assembly of the tomato pathogen Cladosporium fulvum reveals a compartmentalized genome architecture and the presence of a dispensable chromosome.</title>
        <authorList>
            <person name="Zaccaron A.Z."/>
            <person name="Chen L.H."/>
            <person name="Samaras A."/>
            <person name="Stergiopoulos I."/>
        </authorList>
    </citation>
    <scope>NUCLEOTIDE SEQUENCE</scope>
    <source>
        <strain evidence="3">Race5_Kim</strain>
    </source>
</reference>
<evidence type="ECO:0000256" key="1">
    <source>
        <dbReference type="ARBA" id="ARBA00023002"/>
    </source>
</evidence>
<keyword evidence="1" id="KW-0560">Oxidoreductase</keyword>
<dbReference type="AlphaFoldDB" id="A0A9Q8LCV6"/>
<dbReference type="GO" id="GO:0016491">
    <property type="term" value="F:oxidoreductase activity"/>
    <property type="evidence" value="ECO:0007669"/>
    <property type="project" value="UniProtKB-KW"/>
</dbReference>
<dbReference type="PANTHER" id="PTHR34598:SF3">
    <property type="entry name" value="OXIDOREDUCTASE AN1597"/>
    <property type="match status" value="1"/>
</dbReference>